<dbReference type="InterPro" id="IPR036864">
    <property type="entry name" value="Zn2-C6_fun-type_DNA-bd_sf"/>
</dbReference>
<evidence type="ECO:0000256" key="5">
    <source>
        <dbReference type="ARBA" id="ARBA00023242"/>
    </source>
</evidence>
<evidence type="ECO:0000256" key="6">
    <source>
        <dbReference type="SAM" id="MobiDB-lite"/>
    </source>
</evidence>
<dbReference type="CDD" id="cd12148">
    <property type="entry name" value="fungal_TF_MHR"/>
    <property type="match status" value="1"/>
</dbReference>
<name>A0A8H3B9H1_9AGAM</name>
<reference evidence="8" key="1">
    <citation type="submission" date="2021-01" db="EMBL/GenBank/DDBJ databases">
        <authorList>
            <person name="Kaushik A."/>
        </authorList>
    </citation>
    <scope>NUCLEOTIDE SEQUENCE</scope>
    <source>
        <strain evidence="8">AG1-1C</strain>
    </source>
</reference>
<comment type="caution">
    <text evidence="8">The sequence shown here is derived from an EMBL/GenBank/DDBJ whole genome shotgun (WGS) entry which is preliminary data.</text>
</comment>
<dbReference type="GO" id="GO:0008270">
    <property type="term" value="F:zinc ion binding"/>
    <property type="evidence" value="ECO:0007669"/>
    <property type="project" value="InterPro"/>
</dbReference>
<sequence length="746" mass="81339">MPKDTSSSIPHHAHGQQPVIPLKRNQACRQCRKRKMKCDAQRPCRGCVRSHGTIVANLVKAGQPFPPVPECTYDGDYDEDGEVHLPPQVAHVGAPGNAIVQHPDTSHHGKHEWFQIVPSLNWSLDHHDRPGRGSPHHEDATHQIRAGVAATTISPRNQHSHNSQGFHSSGLSTSVGSSGAHRSDSVGASVSPVSAFSSGPMPGMEHSPELGQNSVPLFDAMPSGYSTDLPSPEVLLHLVQTFFQCQIFANTLLHRSSFLSRLQLPPSHLQYPSNALLHAICADASLYGVQGGTTGPNGISGFGAMHAGLCMAKALEDASMGKRLLETVQAFIIMSWWQHANARWSELWISTGLTIRYCIPLGLSKSITFDDMFSGAVGGVSGHSTNWKVDTIMQPTTDATEVELRRRAFWHAYMLDRVQGAATAWPMAIDDLDIGQELPLIQGAFDAGVLPPDVQLQRLSSPGLLTTHALNATDSFILYVKSIMLMSRVSNFNVRLRTRHGHMADLPQSPAFKTLESQIASFRLSFPKKFRDPFANGVDPILLMAHTIPLMATIILQEPHCSASLDCGPSIKCLEATRLVLDGVYRLSSTSFDFSHLTNVFTFFWTVGSKVLMRKYAKVLEADEQAEATLIRNEIEVFRLAMIRQRLPHSVRNARITLELCEEVENRRSKVGHGNRLLGSAGISPQETLDDSSQPSAGGTDLSFEGLPFASGISWSLPNGPNDGFSGLPSMDMMAGIASSGLVFFQ</sequence>
<evidence type="ECO:0000313" key="8">
    <source>
        <dbReference type="EMBL" id="CAE6450847.1"/>
    </source>
</evidence>
<dbReference type="GO" id="GO:0003677">
    <property type="term" value="F:DNA binding"/>
    <property type="evidence" value="ECO:0007669"/>
    <property type="project" value="InterPro"/>
</dbReference>
<feature type="compositionally biased region" description="Polar residues" evidence="6">
    <location>
        <begin position="186"/>
        <end position="197"/>
    </location>
</feature>
<dbReference type="SMART" id="SM00906">
    <property type="entry name" value="Fungal_trans"/>
    <property type="match status" value="1"/>
</dbReference>
<organism evidence="8 9">
    <name type="scientific">Rhizoctonia solani</name>
    <dbReference type="NCBI Taxonomy" id="456999"/>
    <lineage>
        <taxon>Eukaryota</taxon>
        <taxon>Fungi</taxon>
        <taxon>Dikarya</taxon>
        <taxon>Basidiomycota</taxon>
        <taxon>Agaricomycotina</taxon>
        <taxon>Agaricomycetes</taxon>
        <taxon>Cantharellales</taxon>
        <taxon>Ceratobasidiaceae</taxon>
        <taxon>Rhizoctonia</taxon>
    </lineage>
</organism>
<evidence type="ECO:0000256" key="4">
    <source>
        <dbReference type="ARBA" id="ARBA00023163"/>
    </source>
</evidence>
<evidence type="ECO:0000256" key="1">
    <source>
        <dbReference type="ARBA" id="ARBA00004123"/>
    </source>
</evidence>
<feature type="region of interest" description="Disordered" evidence="6">
    <location>
        <begin position="155"/>
        <end position="210"/>
    </location>
</feature>
<dbReference type="SMART" id="SM00066">
    <property type="entry name" value="GAL4"/>
    <property type="match status" value="1"/>
</dbReference>
<dbReference type="InterPro" id="IPR007219">
    <property type="entry name" value="XnlR_reg_dom"/>
</dbReference>
<keyword evidence="5" id="KW-0539">Nucleus</keyword>
<evidence type="ECO:0000256" key="2">
    <source>
        <dbReference type="ARBA" id="ARBA00022723"/>
    </source>
</evidence>
<dbReference type="Gene3D" id="4.10.240.10">
    <property type="entry name" value="Zn(2)-C6 fungal-type DNA-binding domain"/>
    <property type="match status" value="1"/>
</dbReference>
<dbReference type="PROSITE" id="PS50048">
    <property type="entry name" value="ZN2_CY6_FUNGAL_2"/>
    <property type="match status" value="1"/>
</dbReference>
<evidence type="ECO:0000256" key="3">
    <source>
        <dbReference type="ARBA" id="ARBA00023015"/>
    </source>
</evidence>
<protein>
    <recommendedName>
        <fullName evidence="7">Zn(2)-C6 fungal-type domain-containing protein</fullName>
    </recommendedName>
</protein>
<dbReference type="Pfam" id="PF04082">
    <property type="entry name" value="Fungal_trans"/>
    <property type="match status" value="1"/>
</dbReference>
<feature type="compositionally biased region" description="Low complexity" evidence="6">
    <location>
        <begin position="168"/>
        <end position="179"/>
    </location>
</feature>
<gene>
    <name evidence="8" type="ORF">RDB_LOCUS145473</name>
</gene>
<dbReference type="AlphaFoldDB" id="A0A8H3B9H1"/>
<feature type="compositionally biased region" description="Polar residues" evidence="6">
    <location>
        <begin position="683"/>
        <end position="697"/>
    </location>
</feature>
<dbReference type="InterPro" id="IPR050815">
    <property type="entry name" value="TF_fung"/>
</dbReference>
<dbReference type="SUPFAM" id="SSF57701">
    <property type="entry name" value="Zn2/Cys6 DNA-binding domain"/>
    <property type="match status" value="1"/>
</dbReference>
<dbReference type="PANTHER" id="PTHR47338">
    <property type="entry name" value="ZN(II)2CYS6 TRANSCRIPTION FACTOR (EUROFUNG)-RELATED"/>
    <property type="match status" value="1"/>
</dbReference>
<feature type="region of interest" description="Disordered" evidence="6">
    <location>
        <begin position="673"/>
        <end position="700"/>
    </location>
</feature>
<evidence type="ECO:0000313" key="9">
    <source>
        <dbReference type="Proteomes" id="UP000663846"/>
    </source>
</evidence>
<accession>A0A8H3B9H1</accession>
<feature type="domain" description="Zn(2)-C6 fungal-type" evidence="7">
    <location>
        <begin position="27"/>
        <end position="73"/>
    </location>
</feature>
<dbReference type="InterPro" id="IPR001138">
    <property type="entry name" value="Zn2Cys6_DnaBD"/>
</dbReference>
<feature type="region of interest" description="Disordered" evidence="6">
    <location>
        <begin position="1"/>
        <end position="21"/>
    </location>
</feature>
<dbReference type="GO" id="GO:0000981">
    <property type="term" value="F:DNA-binding transcription factor activity, RNA polymerase II-specific"/>
    <property type="evidence" value="ECO:0007669"/>
    <property type="project" value="InterPro"/>
</dbReference>
<dbReference type="CDD" id="cd00067">
    <property type="entry name" value="GAL4"/>
    <property type="match status" value="1"/>
</dbReference>
<keyword evidence="3" id="KW-0805">Transcription regulation</keyword>
<dbReference type="EMBL" id="CAJMWS010000550">
    <property type="protein sequence ID" value="CAE6450847.1"/>
    <property type="molecule type" value="Genomic_DNA"/>
</dbReference>
<keyword evidence="2" id="KW-0479">Metal-binding</keyword>
<feature type="compositionally biased region" description="Polar residues" evidence="6">
    <location>
        <begin position="155"/>
        <end position="167"/>
    </location>
</feature>
<dbReference type="GO" id="GO:0005634">
    <property type="term" value="C:nucleus"/>
    <property type="evidence" value="ECO:0007669"/>
    <property type="project" value="UniProtKB-SubCell"/>
</dbReference>
<dbReference type="GO" id="GO:0006351">
    <property type="term" value="P:DNA-templated transcription"/>
    <property type="evidence" value="ECO:0007669"/>
    <property type="project" value="InterPro"/>
</dbReference>
<keyword evidence="4" id="KW-0804">Transcription</keyword>
<evidence type="ECO:0000259" key="7">
    <source>
        <dbReference type="PROSITE" id="PS50048"/>
    </source>
</evidence>
<dbReference type="PANTHER" id="PTHR47338:SF29">
    <property type="entry name" value="ZN(2)-C6 FUNGAL-TYPE DOMAIN-CONTAINING PROTEIN"/>
    <property type="match status" value="1"/>
</dbReference>
<dbReference type="Proteomes" id="UP000663846">
    <property type="component" value="Unassembled WGS sequence"/>
</dbReference>
<dbReference type="Pfam" id="PF00172">
    <property type="entry name" value="Zn_clus"/>
    <property type="match status" value="1"/>
</dbReference>
<comment type="subcellular location">
    <subcellularLocation>
        <location evidence="1">Nucleus</location>
    </subcellularLocation>
</comment>
<proteinExistence type="predicted"/>